<sequence>MGFNPAIKYDPITDPKKLYNRALYWLSKRDYSISDFQKKLDKVCEDERMKSELLERLIENDWLSEERYILAFIRSKTSAGLGPYRIINDLKQHGVKSQDAEPHLDAQTTDWFEQAKETYQRKYGRSEIGDHKERAKRFRYMQYRGFSIDQINYAMSADDELA</sequence>
<dbReference type="InterPro" id="IPR003783">
    <property type="entry name" value="Regulatory_RecX"/>
</dbReference>
<dbReference type="InterPro" id="IPR053925">
    <property type="entry name" value="RecX_HTH_3rd"/>
</dbReference>
<dbReference type="Pfam" id="PF02631">
    <property type="entry name" value="RecX_HTH2"/>
    <property type="match status" value="1"/>
</dbReference>
<reference evidence="8" key="1">
    <citation type="submission" date="2021-03" db="EMBL/GenBank/DDBJ databases">
        <title>Description of Psychrosphaera ytuae sp. nov. isolated from deep sea sediment of South China Sea.</title>
        <authorList>
            <person name="Zhang J."/>
            <person name="Xu X.-D."/>
        </authorList>
    </citation>
    <scope>NUCLEOTIDE SEQUENCE</scope>
    <source>
        <strain evidence="8">MTZ26</strain>
    </source>
</reference>
<name>A0A975HJD4_9GAMM</name>
<keyword evidence="4 5" id="KW-0963">Cytoplasm</keyword>
<protein>
    <recommendedName>
        <fullName evidence="3 5">Regulatory protein RecX</fullName>
    </recommendedName>
</protein>
<accession>A0A975HJD4</accession>
<dbReference type="EMBL" id="CP072110">
    <property type="protein sequence ID" value="QTH65202.1"/>
    <property type="molecule type" value="Genomic_DNA"/>
</dbReference>
<dbReference type="PANTHER" id="PTHR33602">
    <property type="entry name" value="REGULATORY PROTEIN RECX FAMILY PROTEIN"/>
    <property type="match status" value="1"/>
</dbReference>
<dbReference type="RefSeq" id="WP_208833237.1">
    <property type="nucleotide sequence ID" value="NZ_CP072110.1"/>
</dbReference>
<dbReference type="GO" id="GO:0005737">
    <property type="term" value="C:cytoplasm"/>
    <property type="evidence" value="ECO:0007669"/>
    <property type="project" value="UniProtKB-SubCell"/>
</dbReference>
<dbReference type="AlphaFoldDB" id="A0A975HJD4"/>
<evidence type="ECO:0000313" key="8">
    <source>
        <dbReference type="EMBL" id="QTH65202.1"/>
    </source>
</evidence>
<dbReference type="Gene3D" id="1.10.10.10">
    <property type="entry name" value="Winged helix-like DNA-binding domain superfamily/Winged helix DNA-binding domain"/>
    <property type="match status" value="2"/>
</dbReference>
<gene>
    <name evidence="5" type="primary">recX</name>
    <name evidence="8" type="ORF">J1N51_07175</name>
</gene>
<comment type="function">
    <text evidence="5">Modulates RecA activity.</text>
</comment>
<evidence type="ECO:0000256" key="2">
    <source>
        <dbReference type="ARBA" id="ARBA00009695"/>
    </source>
</evidence>
<dbReference type="GO" id="GO:0006282">
    <property type="term" value="P:regulation of DNA repair"/>
    <property type="evidence" value="ECO:0007669"/>
    <property type="project" value="UniProtKB-UniRule"/>
</dbReference>
<comment type="similarity">
    <text evidence="2 5">Belongs to the RecX family.</text>
</comment>
<dbReference type="InterPro" id="IPR053924">
    <property type="entry name" value="RecX_HTH_2nd"/>
</dbReference>
<feature type="domain" description="RecX second three-helical" evidence="6">
    <location>
        <begin position="64"/>
        <end position="101"/>
    </location>
</feature>
<organism evidence="8 9">
    <name type="scientific">Psychrosphaera ytuae</name>
    <dbReference type="NCBI Taxonomy" id="2820710"/>
    <lineage>
        <taxon>Bacteria</taxon>
        <taxon>Pseudomonadati</taxon>
        <taxon>Pseudomonadota</taxon>
        <taxon>Gammaproteobacteria</taxon>
        <taxon>Alteromonadales</taxon>
        <taxon>Pseudoalteromonadaceae</taxon>
        <taxon>Psychrosphaera</taxon>
    </lineage>
</organism>
<evidence type="ECO:0000256" key="3">
    <source>
        <dbReference type="ARBA" id="ARBA00018111"/>
    </source>
</evidence>
<dbReference type="KEGG" id="psym:J1N51_07175"/>
<dbReference type="Pfam" id="PF21981">
    <property type="entry name" value="RecX_HTH3"/>
    <property type="match status" value="1"/>
</dbReference>
<dbReference type="HAMAP" id="MF_01114">
    <property type="entry name" value="RecX"/>
    <property type="match status" value="1"/>
</dbReference>
<evidence type="ECO:0000256" key="5">
    <source>
        <dbReference type="HAMAP-Rule" id="MF_01114"/>
    </source>
</evidence>
<keyword evidence="9" id="KW-1185">Reference proteome</keyword>
<dbReference type="PANTHER" id="PTHR33602:SF1">
    <property type="entry name" value="REGULATORY PROTEIN RECX FAMILY PROTEIN"/>
    <property type="match status" value="1"/>
</dbReference>
<comment type="subcellular location">
    <subcellularLocation>
        <location evidence="1 5">Cytoplasm</location>
    </subcellularLocation>
</comment>
<evidence type="ECO:0000259" key="7">
    <source>
        <dbReference type="Pfam" id="PF21981"/>
    </source>
</evidence>
<evidence type="ECO:0000256" key="4">
    <source>
        <dbReference type="ARBA" id="ARBA00022490"/>
    </source>
</evidence>
<evidence type="ECO:0000259" key="6">
    <source>
        <dbReference type="Pfam" id="PF02631"/>
    </source>
</evidence>
<evidence type="ECO:0000313" key="9">
    <source>
        <dbReference type="Proteomes" id="UP000682739"/>
    </source>
</evidence>
<proteinExistence type="inferred from homology"/>
<feature type="domain" description="RecX third three-helical" evidence="7">
    <location>
        <begin position="110"/>
        <end position="155"/>
    </location>
</feature>
<dbReference type="Proteomes" id="UP000682739">
    <property type="component" value="Chromosome"/>
</dbReference>
<dbReference type="InterPro" id="IPR036388">
    <property type="entry name" value="WH-like_DNA-bd_sf"/>
</dbReference>
<evidence type="ECO:0000256" key="1">
    <source>
        <dbReference type="ARBA" id="ARBA00004496"/>
    </source>
</evidence>